<feature type="compositionally biased region" description="Basic and acidic residues" evidence="1">
    <location>
        <begin position="32"/>
        <end position="48"/>
    </location>
</feature>
<dbReference type="EMBL" id="JAVDXU010000001">
    <property type="protein sequence ID" value="MDR7268123.1"/>
    <property type="molecule type" value="Genomic_DNA"/>
</dbReference>
<evidence type="ECO:0000313" key="3">
    <source>
        <dbReference type="EMBL" id="MDR7268123.1"/>
    </source>
</evidence>
<feature type="signal peptide" evidence="2">
    <location>
        <begin position="1"/>
        <end position="16"/>
    </location>
</feature>
<organism evidence="3 4">
    <name type="scientific">Roseateles saccharophilus</name>
    <name type="common">Pseudomonas saccharophila</name>
    <dbReference type="NCBI Taxonomy" id="304"/>
    <lineage>
        <taxon>Bacteria</taxon>
        <taxon>Pseudomonadati</taxon>
        <taxon>Pseudomonadota</taxon>
        <taxon>Betaproteobacteria</taxon>
        <taxon>Burkholderiales</taxon>
        <taxon>Sphaerotilaceae</taxon>
        <taxon>Roseateles</taxon>
    </lineage>
</organism>
<keyword evidence="4" id="KW-1185">Reference proteome</keyword>
<accession>A0ABU1YHC2</accession>
<keyword evidence="2" id="KW-0732">Signal</keyword>
<sequence length="80" mass="8914">MLTKSILALVATSALAAKLIQHFSHKQRLRRAHDDKRLHREDVHRWEAEGGNLPTPQTAAKSPAKPPAKRRAPRAKPVSP</sequence>
<gene>
    <name evidence="3" type="ORF">J2X20_000752</name>
</gene>
<evidence type="ECO:0000256" key="2">
    <source>
        <dbReference type="SAM" id="SignalP"/>
    </source>
</evidence>
<reference evidence="3 4" key="1">
    <citation type="submission" date="2023-07" db="EMBL/GenBank/DDBJ databases">
        <title>Sorghum-associated microbial communities from plants grown in Nebraska, USA.</title>
        <authorList>
            <person name="Schachtman D."/>
        </authorList>
    </citation>
    <scope>NUCLEOTIDE SEQUENCE [LARGE SCALE GENOMIC DNA]</scope>
    <source>
        <strain evidence="3 4">BE314</strain>
    </source>
</reference>
<comment type="caution">
    <text evidence="3">The sequence shown here is derived from an EMBL/GenBank/DDBJ whole genome shotgun (WGS) entry which is preliminary data.</text>
</comment>
<feature type="region of interest" description="Disordered" evidence="1">
    <location>
        <begin position="24"/>
        <end position="80"/>
    </location>
</feature>
<feature type="chain" id="PRO_5045924498" evidence="2">
    <location>
        <begin position="17"/>
        <end position="80"/>
    </location>
</feature>
<name>A0ABU1YHC2_ROSSA</name>
<dbReference type="Proteomes" id="UP001180453">
    <property type="component" value="Unassembled WGS sequence"/>
</dbReference>
<dbReference type="RefSeq" id="WP_310261061.1">
    <property type="nucleotide sequence ID" value="NZ_JAVDXU010000001.1"/>
</dbReference>
<protein>
    <submittedName>
        <fullName evidence="3">Uncharacterized protein</fullName>
    </submittedName>
</protein>
<evidence type="ECO:0000313" key="4">
    <source>
        <dbReference type="Proteomes" id="UP001180453"/>
    </source>
</evidence>
<proteinExistence type="predicted"/>
<evidence type="ECO:0000256" key="1">
    <source>
        <dbReference type="SAM" id="MobiDB-lite"/>
    </source>
</evidence>